<dbReference type="NCBIfam" id="TIGR03420">
    <property type="entry name" value="DnaA_homol_Hda"/>
    <property type="match status" value="1"/>
</dbReference>
<protein>
    <submittedName>
        <fullName evidence="3">Regulatory inactivation of DnaA Hda protein</fullName>
    </submittedName>
</protein>
<name>A1WUX7_HALHL</name>
<accession>A1WUX7</accession>
<evidence type="ECO:0000313" key="3">
    <source>
        <dbReference type="EMBL" id="ABM61489.1"/>
    </source>
</evidence>
<dbReference type="OrthoDB" id="9784878at2"/>
<keyword evidence="4" id="KW-1185">Reference proteome</keyword>
<feature type="domain" description="Chromosomal replication initiator protein DnaA ATPAse" evidence="1">
    <location>
        <begin position="14"/>
        <end position="156"/>
    </location>
</feature>
<sequence length="241" mass="26418">MQLPLNIRWNAAAELDRFVPGENDTALRLVTDLADGLLEAPALYLHGPHGVGKSHLLQGACRRVTTAGGVAVYLPLDQLLGHGAAVLDGWEQAQLIALDDLDALDGRDEWQGAVFHLYNRVVERGGRLLFAGRQPPAELPLDLPDLRSRLGWGPVVAVREPDETTCLAILRQRAAQRGLELPDATARYLIRRLPRELPGLLAFFETLDRASLAAGRRLTVPFVREILAERSRPDADTSGQP</sequence>
<dbReference type="STRING" id="349124.Hhal_0707"/>
<dbReference type="eggNOG" id="COG0593">
    <property type="taxonomic scope" value="Bacteria"/>
</dbReference>
<dbReference type="KEGG" id="hha:Hhal_0707"/>
<dbReference type="InterPro" id="IPR017788">
    <property type="entry name" value="Hda"/>
</dbReference>
<dbReference type="Gene3D" id="3.40.50.300">
    <property type="entry name" value="P-loop containing nucleotide triphosphate hydrolases"/>
    <property type="match status" value="1"/>
</dbReference>
<proteinExistence type="predicted"/>
<evidence type="ECO:0000259" key="1">
    <source>
        <dbReference type="Pfam" id="PF00308"/>
    </source>
</evidence>
<dbReference type="InterPro" id="IPR013317">
    <property type="entry name" value="DnaA_dom"/>
</dbReference>
<dbReference type="Pfam" id="PF00308">
    <property type="entry name" value="Bac_DnaA"/>
    <property type="match status" value="1"/>
</dbReference>
<dbReference type="RefSeq" id="WP_011813512.1">
    <property type="nucleotide sequence ID" value="NC_008789.1"/>
</dbReference>
<dbReference type="Gene3D" id="1.10.8.60">
    <property type="match status" value="1"/>
</dbReference>
<dbReference type="SUPFAM" id="SSF52540">
    <property type="entry name" value="P-loop containing nucleoside triphosphate hydrolases"/>
    <property type="match status" value="1"/>
</dbReference>
<dbReference type="PANTHER" id="PTHR30050">
    <property type="entry name" value="CHROMOSOMAL REPLICATION INITIATOR PROTEIN DNAA"/>
    <property type="match status" value="1"/>
</dbReference>
<dbReference type="EMBL" id="CP000544">
    <property type="protein sequence ID" value="ABM61489.1"/>
    <property type="molecule type" value="Genomic_DNA"/>
</dbReference>
<dbReference type="InterPro" id="IPR055199">
    <property type="entry name" value="Hda_lid"/>
</dbReference>
<reference evidence="4" key="1">
    <citation type="submission" date="2006-12" db="EMBL/GenBank/DDBJ databases">
        <title>Complete sequence of Halorhodospira halophila SL1.</title>
        <authorList>
            <consortium name="US DOE Joint Genome Institute"/>
            <person name="Copeland A."/>
            <person name="Lucas S."/>
            <person name="Lapidus A."/>
            <person name="Barry K."/>
            <person name="Detter J.C."/>
            <person name="Glavina del Rio T."/>
            <person name="Hammon N."/>
            <person name="Israni S."/>
            <person name="Dalin E."/>
            <person name="Tice H."/>
            <person name="Pitluck S."/>
            <person name="Saunders E."/>
            <person name="Brettin T."/>
            <person name="Bruce D."/>
            <person name="Han C."/>
            <person name="Tapia R."/>
            <person name="Schmutz J."/>
            <person name="Larimer F."/>
            <person name="Land M."/>
            <person name="Hauser L."/>
            <person name="Kyrpides N."/>
            <person name="Mikhailova N."/>
            <person name="Hoff W."/>
            <person name="Richardson P."/>
        </authorList>
    </citation>
    <scope>NUCLEOTIDE SEQUENCE [LARGE SCALE GENOMIC DNA]</scope>
    <source>
        <strain evidence="4">DSM 244 / SL1</strain>
    </source>
</reference>
<dbReference type="HOGENOM" id="CLU_072265_1_1_6"/>
<organism evidence="3 4">
    <name type="scientific">Halorhodospira halophila (strain DSM 244 / SL1)</name>
    <name type="common">Ectothiorhodospira halophila (strain DSM 244 / SL1)</name>
    <dbReference type="NCBI Taxonomy" id="349124"/>
    <lineage>
        <taxon>Bacteria</taxon>
        <taxon>Pseudomonadati</taxon>
        <taxon>Pseudomonadota</taxon>
        <taxon>Gammaproteobacteria</taxon>
        <taxon>Chromatiales</taxon>
        <taxon>Ectothiorhodospiraceae</taxon>
        <taxon>Halorhodospira</taxon>
    </lineage>
</organism>
<dbReference type="Pfam" id="PF22688">
    <property type="entry name" value="Hda_lid"/>
    <property type="match status" value="1"/>
</dbReference>
<dbReference type="PANTHER" id="PTHR30050:SF5">
    <property type="entry name" value="DNAA REGULATORY INACTIVATOR HDA"/>
    <property type="match status" value="1"/>
</dbReference>
<gene>
    <name evidence="3" type="ordered locus">Hhal_0707</name>
</gene>
<evidence type="ECO:0000313" key="4">
    <source>
        <dbReference type="Proteomes" id="UP000000647"/>
    </source>
</evidence>
<dbReference type="InterPro" id="IPR027417">
    <property type="entry name" value="P-loop_NTPase"/>
</dbReference>
<dbReference type="Proteomes" id="UP000000647">
    <property type="component" value="Chromosome"/>
</dbReference>
<evidence type="ECO:0000259" key="2">
    <source>
        <dbReference type="Pfam" id="PF22688"/>
    </source>
</evidence>
<dbReference type="GO" id="GO:0032297">
    <property type="term" value="P:negative regulation of DNA-templated DNA replication initiation"/>
    <property type="evidence" value="ECO:0007669"/>
    <property type="project" value="InterPro"/>
</dbReference>
<dbReference type="AlphaFoldDB" id="A1WUX7"/>
<dbReference type="GO" id="GO:0006270">
    <property type="term" value="P:DNA replication initiation"/>
    <property type="evidence" value="ECO:0007669"/>
    <property type="project" value="TreeGrafter"/>
</dbReference>
<reference evidence="3 4" key="2">
    <citation type="journal article" date="2013" name="Stand. Genomic Sci.">
        <title>Complete genome sequence of Halorhodospira halophila SL1.</title>
        <authorList>
            <person name="Challacombe J.F."/>
            <person name="Majid S."/>
            <person name="Deole R."/>
            <person name="Brettin T.S."/>
            <person name="Bruce D."/>
            <person name="Delano S.F."/>
            <person name="Detter J.C."/>
            <person name="Gleasner C.D."/>
            <person name="Han C.S."/>
            <person name="Misra M."/>
            <person name="Reitenga K.G."/>
            <person name="Mikhailova N."/>
            <person name="Woyke T."/>
            <person name="Pitluck S."/>
            <person name="Nolan M."/>
            <person name="Land M.L."/>
            <person name="Saunders E."/>
            <person name="Tapia R."/>
            <person name="Lapidus A."/>
            <person name="Ivanova N."/>
            <person name="Hoff W.D."/>
        </authorList>
    </citation>
    <scope>NUCLEOTIDE SEQUENCE [LARGE SCALE GENOMIC DNA]</scope>
    <source>
        <strain evidence="4">DSM 244 / SL1</strain>
    </source>
</reference>
<feature type="domain" description="Hda lid" evidence="2">
    <location>
        <begin position="167"/>
        <end position="227"/>
    </location>
</feature>